<evidence type="ECO:0000256" key="2">
    <source>
        <dbReference type="ARBA" id="ARBA00023125"/>
    </source>
</evidence>
<dbReference type="Pfam" id="PF00392">
    <property type="entry name" value="GntR"/>
    <property type="match status" value="1"/>
</dbReference>
<reference evidence="5 6" key="1">
    <citation type="journal article" date="2017" name="ISME J.">
        <title>Unveiling bifidobacterial biogeography across the mammalian branch of the tree of life.</title>
        <authorList>
            <person name="Milani C."/>
            <person name="Mangifesta M."/>
            <person name="Mancabelli L."/>
            <person name="Lugli G.A."/>
            <person name="James K."/>
            <person name="Duranti S."/>
            <person name="Turroni F."/>
            <person name="Ferrario C."/>
            <person name="Ossiprandi M.C."/>
            <person name="van Sinderen D."/>
            <person name="Ventura M."/>
        </authorList>
    </citation>
    <scope>NUCLEOTIDE SEQUENCE [LARGE SCALE GENOMIC DNA]</scope>
    <source>
        <strain evidence="5 6">70</strain>
    </source>
</reference>
<dbReference type="GO" id="GO:0045892">
    <property type="term" value="P:negative regulation of DNA-templated transcription"/>
    <property type="evidence" value="ECO:0007669"/>
    <property type="project" value="TreeGrafter"/>
</dbReference>
<keyword evidence="2" id="KW-0238">DNA-binding</keyword>
<dbReference type="InterPro" id="IPR050679">
    <property type="entry name" value="Bact_HTH_transcr_reg"/>
</dbReference>
<dbReference type="SMART" id="SM00866">
    <property type="entry name" value="UTRA"/>
    <property type="match status" value="1"/>
</dbReference>
<keyword evidence="1" id="KW-0805">Transcription regulation</keyword>
<dbReference type="GO" id="GO:0003677">
    <property type="term" value="F:DNA binding"/>
    <property type="evidence" value="ECO:0007669"/>
    <property type="project" value="UniProtKB-KW"/>
</dbReference>
<dbReference type="InterPro" id="IPR011663">
    <property type="entry name" value="UTRA"/>
</dbReference>
<dbReference type="EMBL" id="MVOG01000009">
    <property type="protein sequence ID" value="PAU69608.1"/>
    <property type="molecule type" value="Genomic_DNA"/>
</dbReference>
<dbReference type="SMART" id="SM00345">
    <property type="entry name" value="HTH_GNTR"/>
    <property type="match status" value="1"/>
</dbReference>
<keyword evidence="3" id="KW-0804">Transcription</keyword>
<dbReference type="PROSITE" id="PS50949">
    <property type="entry name" value="HTH_GNTR"/>
    <property type="match status" value="1"/>
</dbReference>
<evidence type="ECO:0000313" key="5">
    <source>
        <dbReference type="EMBL" id="PAU69608.1"/>
    </source>
</evidence>
<evidence type="ECO:0000256" key="3">
    <source>
        <dbReference type="ARBA" id="ARBA00023163"/>
    </source>
</evidence>
<accession>A0A2A2EL05</accession>
<evidence type="ECO:0000256" key="1">
    <source>
        <dbReference type="ARBA" id="ARBA00023015"/>
    </source>
</evidence>
<dbReference type="PANTHER" id="PTHR44846:SF1">
    <property type="entry name" value="MANNOSYL-D-GLYCERATE TRANSPORT_METABOLISM SYSTEM REPRESSOR MNGR-RELATED"/>
    <property type="match status" value="1"/>
</dbReference>
<dbReference type="InterPro" id="IPR036390">
    <property type="entry name" value="WH_DNA-bd_sf"/>
</dbReference>
<dbReference type="Proteomes" id="UP000217986">
    <property type="component" value="Unassembled WGS sequence"/>
</dbReference>
<dbReference type="SUPFAM" id="SSF64288">
    <property type="entry name" value="Chorismate lyase-like"/>
    <property type="match status" value="1"/>
</dbReference>
<dbReference type="Gene3D" id="3.40.1410.10">
    <property type="entry name" value="Chorismate lyase-like"/>
    <property type="match status" value="1"/>
</dbReference>
<dbReference type="InterPro" id="IPR028978">
    <property type="entry name" value="Chorismate_lyase_/UTRA_dom_sf"/>
</dbReference>
<dbReference type="GO" id="GO:0003700">
    <property type="term" value="F:DNA-binding transcription factor activity"/>
    <property type="evidence" value="ECO:0007669"/>
    <property type="project" value="InterPro"/>
</dbReference>
<dbReference type="SUPFAM" id="SSF46785">
    <property type="entry name" value="Winged helix' DNA-binding domain"/>
    <property type="match status" value="1"/>
</dbReference>
<dbReference type="InterPro" id="IPR000524">
    <property type="entry name" value="Tscrpt_reg_HTH_GntR"/>
</dbReference>
<evidence type="ECO:0000313" key="6">
    <source>
        <dbReference type="Proteomes" id="UP000217986"/>
    </source>
</evidence>
<dbReference type="OrthoDB" id="8584262at2"/>
<name>A0A2A2EL05_9BIFI</name>
<feature type="domain" description="HTH gntR-type" evidence="4">
    <location>
        <begin position="13"/>
        <end position="82"/>
    </location>
</feature>
<dbReference type="PANTHER" id="PTHR44846">
    <property type="entry name" value="MANNOSYL-D-GLYCERATE TRANSPORT/METABOLISM SYSTEM REPRESSOR MNGR-RELATED"/>
    <property type="match status" value="1"/>
</dbReference>
<protein>
    <submittedName>
        <fullName evidence="5">GntR family transcriptional regulator</fullName>
    </submittedName>
</protein>
<organism evidence="5 6">
    <name type="scientific">Bifidobacterium italicum</name>
    <dbReference type="NCBI Taxonomy" id="1960968"/>
    <lineage>
        <taxon>Bacteria</taxon>
        <taxon>Bacillati</taxon>
        <taxon>Actinomycetota</taxon>
        <taxon>Actinomycetes</taxon>
        <taxon>Bifidobacteriales</taxon>
        <taxon>Bifidobacteriaceae</taxon>
        <taxon>Bifidobacterium</taxon>
    </lineage>
</organism>
<dbReference type="InterPro" id="IPR036388">
    <property type="entry name" value="WH-like_DNA-bd_sf"/>
</dbReference>
<dbReference type="Pfam" id="PF07702">
    <property type="entry name" value="UTRA"/>
    <property type="match status" value="1"/>
</dbReference>
<evidence type="ECO:0000259" key="4">
    <source>
        <dbReference type="PROSITE" id="PS50949"/>
    </source>
</evidence>
<dbReference type="AlphaFoldDB" id="A0A2A2EL05"/>
<sequence>MATERTTATAEPTAAVSRAIHDIHLLANVDELGVGDHLPAERALAERLQVSLSTVRAALGVMRARGEISTRRGRAGTVITTDIARHALPSRVTVNAKSARIIDRTSASTSGLPHMLASQGMACVTTVLDAHVQHCDERICQMFHVPASQPLIRVERVRSVDGAPISYEQTYLDPRGYPDFLDFDLTRSIYQLLQFNHGTVIHAVEETIEMIPGFGRPARALRLPSGTPLLYVCSRAADALGNTVVASDDIYPAAHVRLTTARTLR</sequence>
<comment type="caution">
    <text evidence="5">The sequence shown here is derived from an EMBL/GenBank/DDBJ whole genome shotgun (WGS) entry which is preliminary data.</text>
</comment>
<dbReference type="Gene3D" id="1.10.10.10">
    <property type="entry name" value="Winged helix-like DNA-binding domain superfamily/Winged helix DNA-binding domain"/>
    <property type="match status" value="1"/>
</dbReference>
<dbReference type="RefSeq" id="WP_095613071.1">
    <property type="nucleotide sequence ID" value="NZ_MVOG01000009.1"/>
</dbReference>
<proteinExistence type="predicted"/>
<gene>
    <name evidence="5" type="ORF">B1400_0692</name>
</gene>
<keyword evidence="6" id="KW-1185">Reference proteome</keyword>